<accession>A0A813CJV0</accession>
<gene>
    <name evidence="2" type="ORF">SNEC2469_LOCUS35494</name>
</gene>
<evidence type="ECO:0000313" key="2">
    <source>
        <dbReference type="EMBL" id="CAE7945081.1"/>
    </source>
</evidence>
<feature type="region of interest" description="Disordered" evidence="1">
    <location>
        <begin position="367"/>
        <end position="435"/>
    </location>
</feature>
<organism evidence="2 3">
    <name type="scientific">Symbiodinium necroappetens</name>
    <dbReference type="NCBI Taxonomy" id="1628268"/>
    <lineage>
        <taxon>Eukaryota</taxon>
        <taxon>Sar</taxon>
        <taxon>Alveolata</taxon>
        <taxon>Dinophyceae</taxon>
        <taxon>Suessiales</taxon>
        <taxon>Symbiodiniaceae</taxon>
        <taxon>Symbiodinium</taxon>
    </lineage>
</organism>
<reference evidence="2" key="1">
    <citation type="submission" date="2021-02" db="EMBL/GenBank/DDBJ databases">
        <authorList>
            <person name="Dougan E. K."/>
            <person name="Rhodes N."/>
            <person name="Thang M."/>
            <person name="Chan C."/>
        </authorList>
    </citation>
    <scope>NUCLEOTIDE SEQUENCE</scope>
</reference>
<dbReference type="Proteomes" id="UP000601435">
    <property type="component" value="Unassembled WGS sequence"/>
</dbReference>
<feature type="compositionally biased region" description="Low complexity" evidence="1">
    <location>
        <begin position="369"/>
        <end position="378"/>
    </location>
</feature>
<feature type="compositionally biased region" description="Basic and acidic residues" evidence="1">
    <location>
        <begin position="386"/>
        <end position="400"/>
    </location>
</feature>
<evidence type="ECO:0000313" key="3">
    <source>
        <dbReference type="Proteomes" id="UP000601435"/>
    </source>
</evidence>
<evidence type="ECO:0008006" key="4">
    <source>
        <dbReference type="Google" id="ProtNLM"/>
    </source>
</evidence>
<evidence type="ECO:0000256" key="1">
    <source>
        <dbReference type="SAM" id="MobiDB-lite"/>
    </source>
</evidence>
<dbReference type="AlphaFoldDB" id="A0A813CJV0"/>
<keyword evidence="3" id="KW-1185">Reference proteome</keyword>
<sequence length="435" mass="49258">MTESDIISALFNCLKSRETGYATLSGFDGDDDDWSEEYHELCEEKGWDKDIGLVHDDFMALLEDDSMGSDDELKAMLMELRMPRKRARTFDQMSHSAKQSAAGRVRSEISDMTRAELVKEAFASLDVRRNAVLGSREFRRYAEMTGYDGGEESWPELYKELCDDYGWQPGAGVTLEQFTVSWLRYACKVFIGDESHSSDDELQQQPEHVILAVWIADWMDTRELQKRWTRRELVLELRLQQDAALRRFRSAVHRLAGMKEPRGLSRACWRATLGRVLWLLRYNGSKPPRGQLTRQDKLGCGDHWSDCTVRCTGSETNAAHLTGFYGDDADWDMEFRGMCEHFDWSASEGISRSQFRHFIGDEEPPCAVSPISGSSDSSGTRLLPVKGEEVAESWHADDAAQQHGDVPTALPRAEADDGNPCSQSERPGLDMLPPC</sequence>
<comment type="caution">
    <text evidence="2">The sequence shown here is derived from an EMBL/GenBank/DDBJ whole genome shotgun (WGS) entry which is preliminary data.</text>
</comment>
<proteinExistence type="predicted"/>
<name>A0A813CJV0_9DINO</name>
<protein>
    <recommendedName>
        <fullName evidence="4">EF-hand domain-containing protein</fullName>
    </recommendedName>
</protein>
<dbReference type="OrthoDB" id="10366638at2759"/>
<dbReference type="EMBL" id="CAJNJA010103029">
    <property type="protein sequence ID" value="CAE7945081.1"/>
    <property type="molecule type" value="Genomic_DNA"/>
</dbReference>